<sequence>MTGSRVLALGHYQPSGVLTNDDLAKIVDTDDAWIRSRVGIRTRHVAAPDETVDSMAAAAAAKALAASGLAPQDIDLVLVATCTAHDRSPNAAARVAARLGLSAPATMDLNVVCSGFTHALATADHAIRAGSATHALVIGAEKFTDVVDWTDRSTCVLVGDGAGAAVVSASPEPGIGPVLWGSVPEMGAAVRIEGEPARFAQEGQTVYRWATTQLPAIARKVCERSGITPADLAGVVLHQANLRIIEPVAERIGAVNAVVAKDVVDSGNTSAASVPLALSKLVERREIPSGAPVLLFAFGGNLSYAGQVIHCP</sequence>
<keyword evidence="9" id="KW-0511">Multifunctional enzyme</keyword>
<keyword evidence="7 9" id="KW-0275">Fatty acid biosynthesis</keyword>
<feature type="active site" evidence="9">
    <location>
        <position position="113"/>
    </location>
</feature>
<dbReference type="Pfam" id="PF08545">
    <property type="entry name" value="ACP_syn_III"/>
    <property type="match status" value="1"/>
</dbReference>
<comment type="caution">
    <text evidence="12">The sequence shown here is derived from an EMBL/GenBank/DDBJ whole genome shotgun (WGS) entry which is preliminary data.</text>
</comment>
<dbReference type="AlphaFoldDB" id="A0A0P4R0Q3"/>
<comment type="catalytic activity">
    <reaction evidence="9">
        <text>malonyl-[ACP] + acetyl-CoA + H(+) = 3-oxobutanoyl-[ACP] + CO2 + CoA</text>
        <dbReference type="Rhea" id="RHEA:12080"/>
        <dbReference type="Rhea" id="RHEA-COMP:9623"/>
        <dbReference type="Rhea" id="RHEA-COMP:9625"/>
        <dbReference type="ChEBI" id="CHEBI:15378"/>
        <dbReference type="ChEBI" id="CHEBI:16526"/>
        <dbReference type="ChEBI" id="CHEBI:57287"/>
        <dbReference type="ChEBI" id="CHEBI:57288"/>
        <dbReference type="ChEBI" id="CHEBI:78449"/>
        <dbReference type="ChEBI" id="CHEBI:78450"/>
        <dbReference type="EC" id="2.3.1.180"/>
    </reaction>
</comment>
<keyword evidence="8 9" id="KW-0012">Acyltransferase</keyword>
<evidence type="ECO:0000256" key="3">
    <source>
        <dbReference type="ARBA" id="ARBA00022516"/>
    </source>
</evidence>
<evidence type="ECO:0000256" key="6">
    <source>
        <dbReference type="ARBA" id="ARBA00023098"/>
    </source>
</evidence>
<dbReference type="GO" id="GO:0005737">
    <property type="term" value="C:cytoplasm"/>
    <property type="evidence" value="ECO:0007669"/>
    <property type="project" value="UniProtKB-SubCell"/>
</dbReference>
<evidence type="ECO:0000256" key="4">
    <source>
        <dbReference type="ARBA" id="ARBA00022679"/>
    </source>
</evidence>
<dbReference type="Pfam" id="PF08541">
    <property type="entry name" value="ACP_syn_III_C"/>
    <property type="match status" value="1"/>
</dbReference>
<feature type="domain" description="Beta-ketoacyl-[acyl-carrier-protein] synthase III C-terminal" evidence="10">
    <location>
        <begin position="222"/>
        <end position="310"/>
    </location>
</feature>
<dbReference type="InterPro" id="IPR016039">
    <property type="entry name" value="Thiolase-like"/>
</dbReference>
<dbReference type="InterPro" id="IPR013751">
    <property type="entry name" value="ACP_syn_III_N"/>
</dbReference>
<organism evidence="12 13">
    <name type="scientific">Streptomyces lydicamycinicus</name>
    <dbReference type="NCBI Taxonomy" id="1546107"/>
    <lineage>
        <taxon>Bacteria</taxon>
        <taxon>Bacillati</taxon>
        <taxon>Actinomycetota</taxon>
        <taxon>Actinomycetes</taxon>
        <taxon>Kitasatosporales</taxon>
        <taxon>Streptomycetaceae</taxon>
        <taxon>Streptomyces</taxon>
    </lineage>
</organism>
<comment type="subunit">
    <text evidence="9">Homodimer.</text>
</comment>
<dbReference type="NCBIfam" id="NF006829">
    <property type="entry name" value="PRK09352.1"/>
    <property type="match status" value="1"/>
</dbReference>
<comment type="function">
    <text evidence="9">Catalyzes the condensation reaction of fatty acid synthesis by the addition to an acyl acceptor of two carbons from malonyl-ACP. Catalyzes the first condensation reaction which initiates fatty acid synthesis and may therefore play a role in governing the total rate of fatty acid production. Possesses both acetoacetyl-ACP synthase and acetyl transacylase activities. Its substrate specificity determines the biosynthesis of branched-chain and/or straight-chain of fatty acids.</text>
</comment>
<evidence type="ECO:0000256" key="7">
    <source>
        <dbReference type="ARBA" id="ARBA00023160"/>
    </source>
</evidence>
<dbReference type="OrthoDB" id="9815506at2"/>
<evidence type="ECO:0000259" key="11">
    <source>
        <dbReference type="Pfam" id="PF08545"/>
    </source>
</evidence>
<dbReference type="EC" id="2.3.1.180" evidence="9"/>
<evidence type="ECO:0000256" key="1">
    <source>
        <dbReference type="ARBA" id="ARBA00008642"/>
    </source>
</evidence>
<keyword evidence="3 9" id="KW-0444">Lipid biosynthesis</keyword>
<dbReference type="GO" id="GO:0033818">
    <property type="term" value="F:beta-ketoacyl-acyl-carrier-protein synthase III activity"/>
    <property type="evidence" value="ECO:0007669"/>
    <property type="project" value="UniProtKB-UniRule"/>
</dbReference>
<dbReference type="GO" id="GO:0044550">
    <property type="term" value="P:secondary metabolite biosynthetic process"/>
    <property type="evidence" value="ECO:0007669"/>
    <property type="project" value="TreeGrafter"/>
</dbReference>
<dbReference type="NCBIfam" id="TIGR00747">
    <property type="entry name" value="fabH"/>
    <property type="match status" value="1"/>
</dbReference>
<dbReference type="GO" id="GO:0006633">
    <property type="term" value="P:fatty acid biosynthetic process"/>
    <property type="evidence" value="ECO:0007669"/>
    <property type="project" value="UniProtKB-UniRule"/>
</dbReference>
<dbReference type="EMBL" id="BBNO01000001">
    <property type="protein sequence ID" value="GAO06324.1"/>
    <property type="molecule type" value="Genomic_DNA"/>
</dbReference>
<evidence type="ECO:0000256" key="2">
    <source>
        <dbReference type="ARBA" id="ARBA00022490"/>
    </source>
</evidence>
<evidence type="ECO:0000256" key="8">
    <source>
        <dbReference type="ARBA" id="ARBA00023315"/>
    </source>
</evidence>
<keyword evidence="2 9" id="KW-0963">Cytoplasm</keyword>
<dbReference type="GO" id="GO:0004315">
    <property type="term" value="F:3-oxoacyl-[acyl-carrier-protein] synthase activity"/>
    <property type="evidence" value="ECO:0007669"/>
    <property type="project" value="InterPro"/>
</dbReference>
<reference evidence="12 13" key="2">
    <citation type="journal article" date="2015" name="Stand. Genomic Sci.">
        <title>Draft genome sequence of marine-derived Streptomyces sp. TP-A0598, a producer of anti-MRSA antibiotic lydicamycins.</title>
        <authorList>
            <person name="Komaki H."/>
            <person name="Ichikawa N."/>
            <person name="Hosoyama A."/>
            <person name="Fujita N."/>
            <person name="Igarashi Y."/>
        </authorList>
    </citation>
    <scope>NUCLEOTIDE SEQUENCE [LARGE SCALE GENOMIC DNA]</scope>
    <source>
        <strain evidence="12 13">NBRC 110027</strain>
    </source>
</reference>
<dbReference type="UniPathway" id="UPA00094"/>
<proteinExistence type="inferred from homology"/>
<dbReference type="InterPro" id="IPR013747">
    <property type="entry name" value="ACP_syn_III_C"/>
</dbReference>
<dbReference type="InterPro" id="IPR004655">
    <property type="entry name" value="FabH"/>
</dbReference>
<comment type="subcellular location">
    <subcellularLocation>
        <location evidence="9">Cytoplasm</location>
    </subcellularLocation>
</comment>
<comment type="domain">
    <text evidence="9">The last Arg residue of the ACP-binding site is essential for the weak association between ACP/AcpP and FabH.</text>
</comment>
<dbReference type="RefSeq" id="WP_042148554.1">
    <property type="nucleotide sequence ID" value="NZ_BBNO01000001.1"/>
</dbReference>
<evidence type="ECO:0000313" key="13">
    <source>
        <dbReference type="Proteomes" id="UP000048965"/>
    </source>
</evidence>
<feature type="active site" evidence="9">
    <location>
        <position position="238"/>
    </location>
</feature>
<evidence type="ECO:0000256" key="9">
    <source>
        <dbReference type="HAMAP-Rule" id="MF_01815"/>
    </source>
</evidence>
<accession>A0A0P4R0Q3</accession>
<dbReference type="Gene3D" id="3.40.47.10">
    <property type="match status" value="1"/>
</dbReference>
<protein>
    <recommendedName>
        <fullName evidence="9">Beta-ketoacyl-[acyl-carrier-protein] synthase III</fullName>
        <shortName evidence="9">Beta-ketoacyl-ACP synthase III</shortName>
        <shortName evidence="9">KAS III</shortName>
        <ecNumber evidence="9">2.3.1.180</ecNumber>
    </recommendedName>
    <alternativeName>
        <fullName evidence="9">3-oxoacyl-[acyl-carrier-protein] synthase 3</fullName>
    </alternativeName>
    <alternativeName>
        <fullName evidence="9">3-oxoacyl-[acyl-carrier-protein] synthase III</fullName>
    </alternativeName>
</protein>
<evidence type="ECO:0000256" key="5">
    <source>
        <dbReference type="ARBA" id="ARBA00022832"/>
    </source>
</evidence>
<keyword evidence="13" id="KW-1185">Reference proteome</keyword>
<feature type="active site" evidence="9">
    <location>
        <position position="268"/>
    </location>
</feature>
<evidence type="ECO:0000259" key="10">
    <source>
        <dbReference type="Pfam" id="PF08541"/>
    </source>
</evidence>
<dbReference type="HAMAP" id="MF_01815">
    <property type="entry name" value="FabH"/>
    <property type="match status" value="1"/>
</dbReference>
<gene>
    <name evidence="9 12" type="primary">fabH</name>
    <name evidence="12" type="ORF">TPA0598_01_06950</name>
</gene>
<name>A0A0P4R0Q3_9ACTN</name>
<evidence type="ECO:0000313" key="12">
    <source>
        <dbReference type="EMBL" id="GAO06324.1"/>
    </source>
</evidence>
<reference evidence="13" key="1">
    <citation type="submission" date="2014-09" db="EMBL/GenBank/DDBJ databases">
        <title>Whole genome shotgun sequence of Streptomyces sp. NBRC 110027.</title>
        <authorList>
            <person name="Komaki H."/>
            <person name="Ichikawa N."/>
            <person name="Katano-Makiyama Y."/>
            <person name="Hosoyama A."/>
            <person name="Hashimoto M."/>
            <person name="Uohara A."/>
            <person name="Kitahashi Y."/>
            <person name="Ohji S."/>
            <person name="Kimura A."/>
            <person name="Yamazoe A."/>
            <person name="Igarashi Y."/>
            <person name="Fujita N."/>
        </authorList>
    </citation>
    <scope>NUCLEOTIDE SEQUENCE [LARGE SCALE GENOMIC DNA]</scope>
    <source>
        <strain evidence="13">NBRC 110027</strain>
    </source>
</reference>
<comment type="pathway">
    <text evidence="9">Lipid metabolism; fatty acid biosynthesis.</text>
</comment>
<keyword evidence="5 9" id="KW-0276">Fatty acid metabolism</keyword>
<feature type="region of interest" description="ACP-binding" evidence="9">
    <location>
        <begin position="239"/>
        <end position="243"/>
    </location>
</feature>
<dbReference type="CDD" id="cd00830">
    <property type="entry name" value="KAS_III"/>
    <property type="match status" value="1"/>
</dbReference>
<dbReference type="PANTHER" id="PTHR34069">
    <property type="entry name" value="3-OXOACYL-[ACYL-CARRIER-PROTEIN] SYNTHASE 3"/>
    <property type="match status" value="1"/>
</dbReference>
<dbReference type="Proteomes" id="UP000048965">
    <property type="component" value="Unassembled WGS sequence"/>
</dbReference>
<dbReference type="SUPFAM" id="SSF53901">
    <property type="entry name" value="Thiolase-like"/>
    <property type="match status" value="1"/>
</dbReference>
<dbReference type="PANTHER" id="PTHR34069:SF2">
    <property type="entry name" value="BETA-KETOACYL-[ACYL-CARRIER-PROTEIN] SYNTHASE III"/>
    <property type="match status" value="1"/>
</dbReference>
<feature type="domain" description="Beta-ketoacyl-[acyl-carrier-protein] synthase III N-terminal" evidence="11">
    <location>
        <begin position="107"/>
        <end position="180"/>
    </location>
</feature>
<comment type="similarity">
    <text evidence="1 9">Belongs to the thiolase-like superfamily. FabH family.</text>
</comment>
<keyword evidence="6 9" id="KW-0443">Lipid metabolism</keyword>
<keyword evidence="4 9" id="KW-0808">Transferase</keyword>